<organism evidence="3">
    <name type="scientific">uncultured Cytophagales bacterium</name>
    <dbReference type="NCBI Taxonomy" id="158755"/>
    <lineage>
        <taxon>Bacteria</taxon>
        <taxon>Pseudomonadati</taxon>
        <taxon>Bacteroidota</taxon>
        <taxon>Sphingobacteriia</taxon>
        <taxon>Sphingobacteriales</taxon>
        <taxon>environmental samples</taxon>
    </lineage>
</organism>
<feature type="compositionally biased region" description="Basic and acidic residues" evidence="1">
    <location>
        <begin position="173"/>
        <end position="209"/>
    </location>
</feature>
<feature type="signal peptide" evidence="2">
    <location>
        <begin position="1"/>
        <end position="21"/>
    </location>
</feature>
<accession>A0A6J4J3C3</accession>
<protein>
    <submittedName>
        <fullName evidence="3">Uncharacterized protein</fullName>
    </submittedName>
</protein>
<dbReference type="EMBL" id="CADCTQ010000243">
    <property type="protein sequence ID" value="CAA9266815.1"/>
    <property type="molecule type" value="Genomic_DNA"/>
</dbReference>
<feature type="region of interest" description="Disordered" evidence="1">
    <location>
        <begin position="159"/>
        <end position="218"/>
    </location>
</feature>
<evidence type="ECO:0000313" key="3">
    <source>
        <dbReference type="EMBL" id="CAA9266815.1"/>
    </source>
</evidence>
<dbReference type="AlphaFoldDB" id="A0A6J4J3C3"/>
<sequence length="236" mass="26682">MERIKLYLCLFLLYAGSVAPAAAQQNPVQSAEKTIQKMPRKGLQTSIQMDESLVNDTWESYLKKFGRVESSKRVYTMENAKIPALSDKPVRVISTVEENKGTCTIFCAFDLGTAYVTSGSSGYAAAESFMQQFIRQVYEAERDARLRVAEKALAEAVRGQEKRTNEGESLVRAQERNRNEKANLERKLQENKQEAEQLVKDVDTNKREQQAAAQEVEQKRRAVEEVKAKYAFVGAK</sequence>
<proteinExistence type="predicted"/>
<evidence type="ECO:0000256" key="2">
    <source>
        <dbReference type="SAM" id="SignalP"/>
    </source>
</evidence>
<reference evidence="3" key="1">
    <citation type="submission" date="2020-02" db="EMBL/GenBank/DDBJ databases">
        <authorList>
            <person name="Meier V. D."/>
        </authorList>
    </citation>
    <scope>NUCLEOTIDE SEQUENCE</scope>
    <source>
        <strain evidence="3">AVDCRST_MAG56</strain>
    </source>
</reference>
<evidence type="ECO:0000256" key="1">
    <source>
        <dbReference type="SAM" id="MobiDB-lite"/>
    </source>
</evidence>
<feature type="chain" id="PRO_5026963060" evidence="2">
    <location>
        <begin position="22"/>
        <end position="236"/>
    </location>
</feature>
<keyword evidence="2" id="KW-0732">Signal</keyword>
<gene>
    <name evidence="3" type="ORF">AVDCRST_MAG56-2819</name>
</gene>
<name>A0A6J4J3C3_9SPHI</name>